<feature type="region of interest" description="Disordered" evidence="1">
    <location>
        <begin position="1"/>
        <end position="21"/>
    </location>
</feature>
<proteinExistence type="predicted"/>
<dbReference type="KEGG" id="nec:KGD82_13505"/>
<accession>A0A975LCE8</accession>
<dbReference type="AlphaFoldDB" id="A0A975LCE8"/>
<reference evidence="2" key="1">
    <citation type="submission" date="2021-05" db="EMBL/GenBank/DDBJ databases">
        <authorList>
            <person name="Kaiqin L."/>
            <person name="Jian G."/>
        </authorList>
    </citation>
    <scope>NUCLEOTIDE SEQUENCE</scope>
    <source>
        <strain evidence="2">HDS5</strain>
    </source>
</reference>
<evidence type="ECO:0000313" key="2">
    <source>
        <dbReference type="EMBL" id="QVJ03045.1"/>
    </source>
</evidence>
<name>A0A975LCE8_9ACTN</name>
<sequence length="70" mass="8000">MTTTIEDRYYMPPDPPDTEDVCRYETPDGTECGKEVAYLSEVLCHNHLRLVDAGVITWAEYRAMVDHHAA</sequence>
<dbReference type="EMBL" id="CP074402">
    <property type="protein sequence ID" value="QVJ03045.1"/>
    <property type="molecule type" value="Genomic_DNA"/>
</dbReference>
<dbReference type="Proteomes" id="UP000682416">
    <property type="component" value="Chromosome"/>
</dbReference>
<evidence type="ECO:0000313" key="3">
    <source>
        <dbReference type="Proteomes" id="UP000682416"/>
    </source>
</evidence>
<evidence type="ECO:0000256" key="1">
    <source>
        <dbReference type="SAM" id="MobiDB-lite"/>
    </source>
</evidence>
<protein>
    <submittedName>
        <fullName evidence="2">Uncharacterized protein</fullName>
    </submittedName>
</protein>
<gene>
    <name evidence="2" type="ORF">KGD82_13505</name>
</gene>
<organism evidence="2 3">
    <name type="scientific">Nocardiopsis eucommiae</name>
    <dbReference type="NCBI Taxonomy" id="2831970"/>
    <lineage>
        <taxon>Bacteria</taxon>
        <taxon>Bacillati</taxon>
        <taxon>Actinomycetota</taxon>
        <taxon>Actinomycetes</taxon>
        <taxon>Streptosporangiales</taxon>
        <taxon>Nocardiopsidaceae</taxon>
        <taxon>Nocardiopsis</taxon>
    </lineage>
</organism>
<keyword evidence="3" id="KW-1185">Reference proteome</keyword>